<dbReference type="Pfam" id="PF20846">
    <property type="entry name" value="PNMA_N"/>
    <property type="match status" value="1"/>
</dbReference>
<accession>A0A8C2FDF8</accession>
<organism evidence="3 4">
    <name type="scientific">Cyprinus carpio</name>
    <name type="common">Common carp</name>
    <dbReference type="NCBI Taxonomy" id="7962"/>
    <lineage>
        <taxon>Eukaryota</taxon>
        <taxon>Metazoa</taxon>
        <taxon>Chordata</taxon>
        <taxon>Craniata</taxon>
        <taxon>Vertebrata</taxon>
        <taxon>Euteleostomi</taxon>
        <taxon>Actinopterygii</taxon>
        <taxon>Neopterygii</taxon>
        <taxon>Teleostei</taxon>
        <taxon>Ostariophysi</taxon>
        <taxon>Cypriniformes</taxon>
        <taxon>Cyprinidae</taxon>
        <taxon>Cyprininae</taxon>
        <taxon>Cyprinus</taxon>
    </lineage>
</organism>
<dbReference type="Pfam" id="PF14893">
    <property type="entry name" value="PNMA"/>
    <property type="match status" value="1"/>
</dbReference>
<evidence type="ECO:0000259" key="2">
    <source>
        <dbReference type="Pfam" id="PF20846"/>
    </source>
</evidence>
<sequence>MEAPEELRGWCKGESLRDHAVMVLIPEDLEIMQIEETMQTIKCLGRVRVRGRIFRENLKCFLVLCETKEKIDPNLVPPEVLPVSGTEPWKIVILSGEDCAEKVQNPFQNDKTIIEDSQAMFSSAVSTNSSPDAIIRAVGDLLEKTGRTSSETGGYRRLRVFSGTIPTPSGEEQFEHWMEQAWLMVEESEGTVRVKKRRIMESLRGPALEIVKVVRDAETDVTTEKYLDALERAFGSAESGDDLYFAFRLLQQLAGEKLSDFLRRLERALTKVVQREGIPADLRDRVRVEQLLRGAVGADMKLLHLRLRERKTKPPNFLMLLSEIQAEEELKHLVQS</sequence>
<feature type="domain" description="Paraneoplastic antigen Ma-like N-terminal" evidence="2">
    <location>
        <begin position="7"/>
        <end position="92"/>
    </location>
</feature>
<dbReference type="Ensembl" id="ENSCCRT00020060185.1">
    <property type="protein sequence ID" value="ENSCCRP00020054841.1"/>
    <property type="gene ID" value="ENSCCRG00020025290.1"/>
</dbReference>
<protein>
    <submittedName>
        <fullName evidence="3">Uncharacterized protein</fullName>
    </submittedName>
</protein>
<dbReference type="InterPro" id="IPR026523">
    <property type="entry name" value="PNMA"/>
</dbReference>
<dbReference type="PANTHER" id="PTHR23095:SF51">
    <property type="entry name" value="PARANEOPLASTIC ANTIGEN MA1 HOMOLOG-RELATED"/>
    <property type="match status" value="1"/>
</dbReference>
<reference evidence="3" key="1">
    <citation type="submission" date="2025-08" db="UniProtKB">
        <authorList>
            <consortium name="Ensembl"/>
        </authorList>
    </citation>
    <scope>IDENTIFICATION</scope>
</reference>
<dbReference type="Proteomes" id="UP000694701">
    <property type="component" value="Unplaced"/>
</dbReference>
<dbReference type="InterPro" id="IPR048270">
    <property type="entry name" value="PNMA_C"/>
</dbReference>
<name>A0A8C2FDF8_CYPCA</name>
<evidence type="ECO:0000313" key="4">
    <source>
        <dbReference type="Proteomes" id="UP000694701"/>
    </source>
</evidence>
<evidence type="ECO:0000259" key="1">
    <source>
        <dbReference type="Pfam" id="PF14893"/>
    </source>
</evidence>
<dbReference type="PANTHER" id="PTHR23095">
    <property type="entry name" value="PARANEOPLASTIC ANTIGEN"/>
    <property type="match status" value="1"/>
</dbReference>
<evidence type="ECO:0000313" key="3">
    <source>
        <dbReference type="Ensembl" id="ENSCCRP00020054841.1"/>
    </source>
</evidence>
<dbReference type="InterPro" id="IPR048271">
    <property type="entry name" value="PNMA_N"/>
</dbReference>
<dbReference type="AlphaFoldDB" id="A0A8C2FDF8"/>
<feature type="domain" description="Paraneoplastic antigen Ma-like C-terminal" evidence="1">
    <location>
        <begin position="161"/>
        <end position="321"/>
    </location>
</feature>
<proteinExistence type="predicted"/>